<evidence type="ECO:0000313" key="2">
    <source>
        <dbReference type="Proteomes" id="UP001177021"/>
    </source>
</evidence>
<dbReference type="EMBL" id="CASHSV030000615">
    <property type="protein sequence ID" value="CAJ2671998.1"/>
    <property type="molecule type" value="Genomic_DNA"/>
</dbReference>
<protein>
    <submittedName>
        <fullName evidence="1">Uncharacterized protein</fullName>
    </submittedName>
</protein>
<gene>
    <name evidence="1" type="ORF">MILVUS5_LOCUS35713</name>
</gene>
<sequence>MEANLENLNLGEEEVLNFELEENDNEQDDVTLCLVGRFVHDRPIKFNVMKVRLAEVWRPVKGMSVKEASQGLYLFKFFHPLDIEAVIKGGPWTFDNFTLIVERLKVGVALYDIPLFHVNFWVQIHNVPVGMMIEKVGKGLANYIGEFLEMETETELTLIFHHGGDFIKFGSTNLQYIGGHMCMWEGLEVDFLKKIDLEAMSEVEVQNEPEVEVQNETEVEVQVSDAETEVDDDYDVKTRVDNVVDGDSDADTEVDNDSDAENANLDASFVWHNDYDGGEVQENIIHENVIHSSSEEEPPKCVINQLVRIQRNFLWGGGLEDKKLCWVKWDQVCRAKEQGGLGVKNLELFNIALLSKWKWRSINEKDAIWADLLNFRYGCLPAILLSTEANLYGSKASLWWRDVFSVGESIMPGWFRSNTSCIVGNGAEISFWNAQWHGNLPLRELFPNLFAKELRQNSLIADRLSSSREGVVWKWEWRDVLTQEEELDLLKLKELLLDINLNMNCADRWRWISGDAGLFSVKSCYNFLVQFVSAENLNPSMLEAVKILWKNDMPSKVNVFGWRLLLEKLPTRDALASKGIITNPHETCCVFCFRHVEDCSHIFYHCKFSQVVWSAIFKWLGCSITIGEEGLNHFFKCGDLVKGHRVRHLIWLTTNWCLWRLRNNIIFRGEVADVSKLIDNITAFSWIWFSGRAGRKSTFSFADWCTNPIACLQSI</sequence>
<dbReference type="Proteomes" id="UP001177021">
    <property type="component" value="Unassembled WGS sequence"/>
</dbReference>
<keyword evidence="2" id="KW-1185">Reference proteome</keyword>
<organism evidence="1 2">
    <name type="scientific">Trifolium pratense</name>
    <name type="common">Red clover</name>
    <dbReference type="NCBI Taxonomy" id="57577"/>
    <lineage>
        <taxon>Eukaryota</taxon>
        <taxon>Viridiplantae</taxon>
        <taxon>Streptophyta</taxon>
        <taxon>Embryophyta</taxon>
        <taxon>Tracheophyta</taxon>
        <taxon>Spermatophyta</taxon>
        <taxon>Magnoliopsida</taxon>
        <taxon>eudicotyledons</taxon>
        <taxon>Gunneridae</taxon>
        <taxon>Pentapetalae</taxon>
        <taxon>rosids</taxon>
        <taxon>fabids</taxon>
        <taxon>Fabales</taxon>
        <taxon>Fabaceae</taxon>
        <taxon>Papilionoideae</taxon>
        <taxon>50 kb inversion clade</taxon>
        <taxon>NPAAA clade</taxon>
        <taxon>Hologalegina</taxon>
        <taxon>IRL clade</taxon>
        <taxon>Trifolieae</taxon>
        <taxon>Trifolium</taxon>
    </lineage>
</organism>
<accession>A0ACB0LRP1</accession>
<evidence type="ECO:0000313" key="1">
    <source>
        <dbReference type="EMBL" id="CAJ2671998.1"/>
    </source>
</evidence>
<reference evidence="1" key="1">
    <citation type="submission" date="2023-10" db="EMBL/GenBank/DDBJ databases">
        <authorList>
            <person name="Rodriguez Cubillos JULIANA M."/>
            <person name="De Vega J."/>
        </authorList>
    </citation>
    <scope>NUCLEOTIDE SEQUENCE</scope>
</reference>
<name>A0ACB0LRP1_TRIPR</name>
<comment type="caution">
    <text evidence="1">The sequence shown here is derived from an EMBL/GenBank/DDBJ whole genome shotgun (WGS) entry which is preliminary data.</text>
</comment>
<proteinExistence type="predicted"/>